<evidence type="ECO:0000256" key="15">
    <source>
        <dbReference type="ARBA" id="ARBA00023128"/>
    </source>
</evidence>
<feature type="transmembrane region" description="Helical" evidence="20">
    <location>
        <begin position="198"/>
        <end position="219"/>
    </location>
</feature>
<dbReference type="GO" id="GO:0005743">
    <property type="term" value="C:mitochondrial inner membrane"/>
    <property type="evidence" value="ECO:0007669"/>
    <property type="project" value="UniProtKB-SubCell"/>
</dbReference>
<keyword evidence="9" id="KW-0999">Mitochondrion inner membrane</keyword>
<evidence type="ECO:0000256" key="8">
    <source>
        <dbReference type="ARBA" id="ARBA00022723"/>
    </source>
</evidence>
<sequence>MRRACAELARRATRDRGRDARWAMTTTTTTTTDRAVTARATRFATTAARGPEMKWRCVGARAMGAPRTRACACERCAGERGARAREGARAGASTGGGKGRTFASSTSEASARAVEVARDEASEAASAKLAAAMARSADSYMLFHPQYDLRQVENVKPAHRQPRHVRDYLAYGLVQFSRWSFDKVTGYTPKKSLTTDGWLMRFIFLETVAGVPGMVGAMLRHMMSLRTLKRDHGWIHTLLEEAENERMHLLTFLKLREPGLMFRLAVLGAQGVFFNAFFLSYLISPRTCHRFVGYLEEEAVRTYTHALHDIDGDGPASEWATMPAPKLAIKYWRMPDDATVRDLIIAVRADEASHSHVNHTLSSMGIRQANPFHVGHTELPENFVEPPAGFVPEHCR</sequence>
<dbReference type="GO" id="GO:0098803">
    <property type="term" value="C:respiratory chain complex"/>
    <property type="evidence" value="ECO:0007669"/>
    <property type="project" value="UniProtKB-UniRule"/>
</dbReference>
<evidence type="ECO:0000256" key="9">
    <source>
        <dbReference type="ARBA" id="ARBA00022792"/>
    </source>
</evidence>
<dbReference type="PANTHER" id="PTHR31803">
    <property type="entry name" value="ALTERNATIVE OXIDASE"/>
    <property type="match status" value="1"/>
</dbReference>
<keyword evidence="5" id="KW-0813">Transport</keyword>
<organism evidence="21">
    <name type="scientific">Ostreococcus sp. 'lucimarinus'</name>
    <dbReference type="NCBI Taxonomy" id="242159"/>
    <lineage>
        <taxon>Eukaryota</taxon>
        <taxon>Viridiplantae</taxon>
        <taxon>Chlorophyta</taxon>
        <taxon>Mamiellophyceae</taxon>
        <taxon>Mamiellales</taxon>
        <taxon>Bathycoccaceae</taxon>
        <taxon>Ostreococcus</taxon>
    </lineage>
</organism>
<dbReference type="GO" id="GO:0010230">
    <property type="term" value="P:alternative respiration"/>
    <property type="evidence" value="ECO:0007669"/>
    <property type="project" value="TreeGrafter"/>
</dbReference>
<evidence type="ECO:0000256" key="3">
    <source>
        <dbReference type="ARBA" id="ARBA00008388"/>
    </source>
</evidence>
<dbReference type="InterPro" id="IPR002680">
    <property type="entry name" value="AOX"/>
</dbReference>
<dbReference type="GO" id="GO:0106292">
    <property type="term" value="F:superoxide-generating NADPH oxidase activity"/>
    <property type="evidence" value="ECO:0007669"/>
    <property type="project" value="UniProtKB-ARBA"/>
</dbReference>
<protein>
    <recommendedName>
        <fullName evidence="18">Ubiquinol oxidase</fullName>
        <ecNumber evidence="18">1.10.3.11</ecNumber>
    </recommendedName>
</protein>
<dbReference type="InterPro" id="IPR038659">
    <property type="entry name" value="AOX_sf"/>
</dbReference>
<evidence type="ECO:0000256" key="4">
    <source>
        <dbReference type="ARBA" id="ARBA00011748"/>
    </source>
</evidence>
<keyword evidence="16 18" id="KW-0472">Membrane</keyword>
<dbReference type="Pfam" id="PF01786">
    <property type="entry name" value="AOX"/>
    <property type="match status" value="1"/>
</dbReference>
<evidence type="ECO:0000256" key="13">
    <source>
        <dbReference type="ARBA" id="ARBA00023002"/>
    </source>
</evidence>
<evidence type="ECO:0000256" key="7">
    <source>
        <dbReference type="ARBA" id="ARBA00022692"/>
    </source>
</evidence>
<dbReference type="FunFam" id="1.20.1260.140:FF:000002">
    <property type="entry name" value="Alternative oxidase"/>
    <property type="match status" value="1"/>
</dbReference>
<dbReference type="CDD" id="cd01053">
    <property type="entry name" value="AOX"/>
    <property type="match status" value="1"/>
</dbReference>
<proteinExistence type="inferred from homology"/>
<name>A0A7R9T3S3_9CHLO</name>
<dbReference type="GO" id="GO:0009916">
    <property type="term" value="F:alternative oxidase activity"/>
    <property type="evidence" value="ECO:0007669"/>
    <property type="project" value="UniProtKB-UniRule"/>
</dbReference>
<comment type="subunit">
    <text evidence="4">Homodimer; disulfide-linked.</text>
</comment>
<dbReference type="EC" id="1.10.3.11" evidence="18"/>
<evidence type="ECO:0000256" key="18">
    <source>
        <dbReference type="RuleBase" id="RU003779"/>
    </source>
</evidence>
<dbReference type="PANTHER" id="PTHR31803:SF3">
    <property type="entry name" value="ALTERNATIVE OXIDASE"/>
    <property type="match status" value="1"/>
</dbReference>
<dbReference type="GO" id="GO:0046872">
    <property type="term" value="F:metal ion binding"/>
    <property type="evidence" value="ECO:0007669"/>
    <property type="project" value="UniProtKB-UniRule"/>
</dbReference>
<evidence type="ECO:0000256" key="14">
    <source>
        <dbReference type="ARBA" id="ARBA00023004"/>
    </source>
</evidence>
<dbReference type="GO" id="GO:0102721">
    <property type="term" value="F:ubiquinol:oxygen oxidoreductase activity"/>
    <property type="evidence" value="ECO:0007669"/>
    <property type="project" value="UniProtKB-EC"/>
</dbReference>
<keyword evidence="12 20" id="KW-1133">Transmembrane helix</keyword>
<evidence type="ECO:0000256" key="5">
    <source>
        <dbReference type="ARBA" id="ARBA00022448"/>
    </source>
</evidence>
<evidence type="ECO:0000313" key="21">
    <source>
        <dbReference type="EMBL" id="CAD8224062.1"/>
    </source>
</evidence>
<evidence type="ECO:0000256" key="17">
    <source>
        <dbReference type="ARBA" id="ARBA00025285"/>
    </source>
</evidence>
<comment type="subcellular location">
    <subcellularLocation>
        <location evidence="2">Mitochondrion inner membrane</location>
    </subcellularLocation>
</comment>
<comment type="function">
    <text evidence="17">Catalyzes cyanide-resistant oxygen consumption. May increase respiration when the cytochrome respiratory pathway is restricted, or in response to low temperatures.</text>
</comment>
<evidence type="ECO:0000256" key="20">
    <source>
        <dbReference type="SAM" id="Phobius"/>
    </source>
</evidence>
<evidence type="ECO:0000256" key="16">
    <source>
        <dbReference type="ARBA" id="ARBA00023136"/>
    </source>
</evidence>
<comment type="cofactor">
    <cofactor evidence="18">
        <name>Fe cation</name>
        <dbReference type="ChEBI" id="CHEBI:24875"/>
    </cofactor>
    <text evidence="18">Binds 2 iron ions per subunit.</text>
</comment>
<evidence type="ECO:0000256" key="12">
    <source>
        <dbReference type="ARBA" id="ARBA00022989"/>
    </source>
</evidence>
<keyword evidence="15" id="KW-0496">Mitochondrion</keyword>
<evidence type="ECO:0000256" key="6">
    <source>
        <dbReference type="ARBA" id="ARBA00022660"/>
    </source>
</evidence>
<evidence type="ECO:0000256" key="10">
    <source>
        <dbReference type="ARBA" id="ARBA00022946"/>
    </source>
</evidence>
<evidence type="ECO:0000256" key="19">
    <source>
        <dbReference type="SAM" id="MobiDB-lite"/>
    </source>
</evidence>
<keyword evidence="11 18" id="KW-0249">Electron transport</keyword>
<gene>
    <name evidence="21" type="ORF">OLUC0939_LOCUS4788</name>
</gene>
<keyword evidence="8 18" id="KW-0479">Metal-binding</keyword>
<dbReference type="Gene3D" id="1.20.1260.140">
    <property type="entry name" value="Alternative oxidase"/>
    <property type="match status" value="1"/>
</dbReference>
<accession>A0A7R9T3S3</accession>
<comment type="catalytic activity">
    <reaction evidence="1 18">
        <text>2 a ubiquinol + O2 = 2 a ubiquinone + 2 H2O</text>
        <dbReference type="Rhea" id="RHEA:30255"/>
        <dbReference type="Rhea" id="RHEA-COMP:9565"/>
        <dbReference type="Rhea" id="RHEA-COMP:9566"/>
        <dbReference type="ChEBI" id="CHEBI:15377"/>
        <dbReference type="ChEBI" id="CHEBI:15379"/>
        <dbReference type="ChEBI" id="CHEBI:16389"/>
        <dbReference type="ChEBI" id="CHEBI:17976"/>
        <dbReference type="EC" id="1.10.3.11"/>
    </reaction>
</comment>
<evidence type="ECO:0000256" key="11">
    <source>
        <dbReference type="ARBA" id="ARBA00022982"/>
    </source>
</evidence>
<evidence type="ECO:0000256" key="1">
    <source>
        <dbReference type="ARBA" id="ARBA00001192"/>
    </source>
</evidence>
<reference evidence="21" key="1">
    <citation type="submission" date="2021-01" db="EMBL/GenBank/DDBJ databases">
        <authorList>
            <person name="Corre E."/>
            <person name="Pelletier E."/>
            <person name="Niang G."/>
            <person name="Scheremetjew M."/>
            <person name="Finn R."/>
            <person name="Kale V."/>
            <person name="Holt S."/>
            <person name="Cochrane G."/>
            <person name="Meng A."/>
            <person name="Brown T."/>
            <person name="Cohen L."/>
        </authorList>
    </citation>
    <scope>NUCLEOTIDE SEQUENCE</scope>
    <source>
        <strain evidence="21">Clade-A-BCC118000</strain>
    </source>
</reference>
<evidence type="ECO:0000256" key="2">
    <source>
        <dbReference type="ARBA" id="ARBA00004273"/>
    </source>
</evidence>
<dbReference type="EMBL" id="HBDX01005564">
    <property type="protein sequence ID" value="CAD8224062.1"/>
    <property type="molecule type" value="Transcribed_RNA"/>
</dbReference>
<feature type="transmembrane region" description="Helical" evidence="20">
    <location>
        <begin position="260"/>
        <end position="283"/>
    </location>
</feature>
<keyword evidence="7 18" id="KW-0812">Transmembrane</keyword>
<comment type="similarity">
    <text evidence="3 18">Belongs to the alternative oxidase family.</text>
</comment>
<keyword evidence="14 18" id="KW-0408">Iron</keyword>
<keyword evidence="6 18" id="KW-0679">Respiratory chain</keyword>
<feature type="region of interest" description="Disordered" evidence="19">
    <location>
        <begin position="86"/>
        <end position="107"/>
    </location>
</feature>
<keyword evidence="13 18" id="KW-0560">Oxidoreductase</keyword>
<dbReference type="AlphaFoldDB" id="A0A7R9T3S3"/>
<keyword evidence="10" id="KW-0809">Transit peptide</keyword>